<keyword evidence="2" id="KW-1185">Reference proteome</keyword>
<evidence type="ECO:0000313" key="1">
    <source>
        <dbReference type="EMBL" id="SMC50650.1"/>
    </source>
</evidence>
<evidence type="ECO:0000313" key="2">
    <source>
        <dbReference type="Proteomes" id="UP000192790"/>
    </source>
</evidence>
<accession>A0A1W1ZQ29</accession>
<organism evidence="1 2">
    <name type="scientific">Papillibacter cinnamivorans DSM 12816</name>
    <dbReference type="NCBI Taxonomy" id="1122930"/>
    <lineage>
        <taxon>Bacteria</taxon>
        <taxon>Bacillati</taxon>
        <taxon>Bacillota</taxon>
        <taxon>Clostridia</taxon>
        <taxon>Eubacteriales</taxon>
        <taxon>Oscillospiraceae</taxon>
        <taxon>Papillibacter</taxon>
    </lineage>
</organism>
<dbReference type="EMBL" id="FWXW01000002">
    <property type="protein sequence ID" value="SMC50650.1"/>
    <property type="molecule type" value="Genomic_DNA"/>
</dbReference>
<name>A0A1W1ZQ29_9FIRM</name>
<gene>
    <name evidence="1" type="ORF">SAMN02745168_1294</name>
</gene>
<proteinExistence type="predicted"/>
<reference evidence="1 2" key="1">
    <citation type="submission" date="2017-04" db="EMBL/GenBank/DDBJ databases">
        <authorList>
            <person name="Afonso C.L."/>
            <person name="Miller P.J."/>
            <person name="Scott M.A."/>
            <person name="Spackman E."/>
            <person name="Goraichik I."/>
            <person name="Dimitrov K.M."/>
            <person name="Suarez D.L."/>
            <person name="Swayne D.E."/>
        </authorList>
    </citation>
    <scope>NUCLEOTIDE SEQUENCE [LARGE SCALE GENOMIC DNA]</scope>
    <source>
        <strain evidence="1 2">DSM 12816</strain>
    </source>
</reference>
<evidence type="ECO:0008006" key="3">
    <source>
        <dbReference type="Google" id="ProtNLM"/>
    </source>
</evidence>
<dbReference type="Pfam" id="PF06940">
    <property type="entry name" value="DUF1287"/>
    <property type="match status" value="1"/>
</dbReference>
<dbReference type="OrthoDB" id="114026at2"/>
<dbReference type="AlphaFoldDB" id="A0A1W1ZQ29"/>
<protein>
    <recommendedName>
        <fullName evidence="3">DUF1287 domain-containing protein</fullName>
    </recommendedName>
</protein>
<sequence length="226" mass="25121">MKKRKRKKRGSAALILVLFILGGAAAFLLWQNRPVIHVESLELSSDADGDGLHDLADLVEGARVSVEARPVYLSTYYEGGYPPESEGVCSDVIWRAFQHAGYDLKAMVDEDIAENTSEYPRVAGAPDPNIDFRRVANLNVFFSRKAAVLTLDLQPGNAENLYQWQGGDIVIVKSGDQYHIGILSDKRNRDGVPYVIHHPDGMPREEDCLAGWADILVGHYRFPAEK</sequence>
<dbReference type="InterPro" id="IPR009706">
    <property type="entry name" value="DUF1287"/>
</dbReference>
<dbReference type="Proteomes" id="UP000192790">
    <property type="component" value="Unassembled WGS sequence"/>
</dbReference>
<dbReference type="RefSeq" id="WP_084233905.1">
    <property type="nucleotide sequence ID" value="NZ_FWXW01000002.1"/>
</dbReference>